<keyword evidence="5 7" id="KW-0472">Membrane</keyword>
<evidence type="ECO:0000256" key="4">
    <source>
        <dbReference type="ARBA" id="ARBA00022989"/>
    </source>
</evidence>
<evidence type="ECO:0000256" key="7">
    <source>
        <dbReference type="SAM" id="Phobius"/>
    </source>
</evidence>
<protein>
    <submittedName>
        <fullName evidence="8">6019_t:CDS:1</fullName>
    </submittedName>
</protein>
<evidence type="ECO:0000256" key="3">
    <source>
        <dbReference type="ARBA" id="ARBA00022692"/>
    </source>
</evidence>
<comment type="subcellular location">
    <subcellularLocation>
        <location evidence="1">Membrane</location>
        <topology evidence="1">Multi-pass membrane protein</topology>
    </subcellularLocation>
</comment>
<dbReference type="GO" id="GO:0005783">
    <property type="term" value="C:endoplasmic reticulum"/>
    <property type="evidence" value="ECO:0007669"/>
    <property type="project" value="TreeGrafter"/>
</dbReference>
<feature type="transmembrane region" description="Helical" evidence="7">
    <location>
        <begin position="201"/>
        <end position="221"/>
    </location>
</feature>
<dbReference type="GO" id="GO:0003841">
    <property type="term" value="F:1-acylglycerol-3-phosphate O-acyltransferase activity"/>
    <property type="evidence" value="ECO:0007669"/>
    <property type="project" value="TreeGrafter"/>
</dbReference>
<dbReference type="AlphaFoldDB" id="A0A9N9DLE7"/>
<keyword evidence="6" id="KW-0012">Acyltransferase</keyword>
<dbReference type="OrthoDB" id="286734at2759"/>
<reference evidence="8" key="1">
    <citation type="submission" date="2021-06" db="EMBL/GenBank/DDBJ databases">
        <authorList>
            <person name="Kallberg Y."/>
            <person name="Tangrot J."/>
            <person name="Rosling A."/>
        </authorList>
    </citation>
    <scope>NUCLEOTIDE SEQUENCE</scope>
    <source>
        <strain evidence="8">FL966</strain>
    </source>
</reference>
<evidence type="ECO:0000256" key="6">
    <source>
        <dbReference type="ARBA" id="ARBA00023315"/>
    </source>
</evidence>
<sequence length="307" mass="35118">MPFLDKYFQQLVDLLDGEVTIDQIKVVCVLVGAYPAALGLRFIRKPELRHLYNIAASLFIFLGVFDLLDAVRILCVNSLVVYLIMLNIRNHWGPKLSFIFLLLHMSQSHIYRQLLAVSVSEYDATGPEMVIVIKLSSLAFCIFDGQNLNLKEVKVDQESEEQSLNPRQKTSTNRIIDSSIDITKYTPRQLKKAVPVNKFPSLLEFFGFIFYFPSVVVGPAVEFEDYRQWATSSGEFEKMPDDFGFKQAVSKLWFGFFIIAMSFAFGSRYQIAWTLTDEYKKLNIIDRWLALVPDSAFISSGLCLKVL</sequence>
<dbReference type="PANTHER" id="PTHR13906">
    <property type="entry name" value="PORCUPINE"/>
    <property type="match status" value="1"/>
</dbReference>
<organism evidence="8 9">
    <name type="scientific">Cetraspora pellucida</name>
    <dbReference type="NCBI Taxonomy" id="1433469"/>
    <lineage>
        <taxon>Eukaryota</taxon>
        <taxon>Fungi</taxon>
        <taxon>Fungi incertae sedis</taxon>
        <taxon>Mucoromycota</taxon>
        <taxon>Glomeromycotina</taxon>
        <taxon>Glomeromycetes</taxon>
        <taxon>Diversisporales</taxon>
        <taxon>Gigasporaceae</taxon>
        <taxon>Cetraspora</taxon>
    </lineage>
</organism>
<keyword evidence="3 7" id="KW-0812">Transmembrane</keyword>
<dbReference type="InterPro" id="IPR004299">
    <property type="entry name" value="MBOAT_fam"/>
</dbReference>
<evidence type="ECO:0000256" key="1">
    <source>
        <dbReference type="ARBA" id="ARBA00004141"/>
    </source>
</evidence>
<feature type="transmembrane region" description="Helical" evidence="7">
    <location>
        <begin position="50"/>
        <end position="65"/>
    </location>
</feature>
<evidence type="ECO:0000256" key="5">
    <source>
        <dbReference type="ARBA" id="ARBA00023136"/>
    </source>
</evidence>
<comment type="caution">
    <text evidence="8">The sequence shown here is derived from an EMBL/GenBank/DDBJ whole genome shotgun (WGS) entry which is preliminary data.</text>
</comment>
<keyword evidence="2" id="KW-0808">Transferase</keyword>
<feature type="transmembrane region" description="Helical" evidence="7">
    <location>
        <begin position="24"/>
        <end position="43"/>
    </location>
</feature>
<dbReference type="InterPro" id="IPR049941">
    <property type="entry name" value="LPLAT_7/PORCN-like"/>
</dbReference>
<evidence type="ECO:0000313" key="8">
    <source>
        <dbReference type="EMBL" id="CAG8645145.1"/>
    </source>
</evidence>
<keyword evidence="4 7" id="KW-1133">Transmembrane helix</keyword>
<dbReference type="Proteomes" id="UP000789759">
    <property type="component" value="Unassembled WGS sequence"/>
</dbReference>
<proteinExistence type="predicted"/>
<dbReference type="GO" id="GO:0030258">
    <property type="term" value="P:lipid modification"/>
    <property type="evidence" value="ECO:0007669"/>
    <property type="project" value="TreeGrafter"/>
</dbReference>
<dbReference type="Pfam" id="PF03062">
    <property type="entry name" value="MBOAT"/>
    <property type="match status" value="1"/>
</dbReference>
<dbReference type="EMBL" id="CAJVQA010006713">
    <property type="protein sequence ID" value="CAG8645145.1"/>
    <property type="molecule type" value="Genomic_DNA"/>
</dbReference>
<evidence type="ECO:0000256" key="2">
    <source>
        <dbReference type="ARBA" id="ARBA00022679"/>
    </source>
</evidence>
<accession>A0A9N9DLE7</accession>
<gene>
    <name evidence="8" type="ORF">CPELLU_LOCUS9052</name>
</gene>
<evidence type="ECO:0000313" key="9">
    <source>
        <dbReference type="Proteomes" id="UP000789759"/>
    </source>
</evidence>
<dbReference type="GO" id="GO:0047184">
    <property type="term" value="F:1-acylglycerophosphocholine O-acyltransferase activity"/>
    <property type="evidence" value="ECO:0007669"/>
    <property type="project" value="TreeGrafter"/>
</dbReference>
<keyword evidence="9" id="KW-1185">Reference proteome</keyword>
<dbReference type="GO" id="GO:0046474">
    <property type="term" value="P:glycerophospholipid biosynthetic process"/>
    <property type="evidence" value="ECO:0007669"/>
    <property type="project" value="TreeGrafter"/>
</dbReference>
<dbReference type="PANTHER" id="PTHR13906:SF4">
    <property type="entry name" value="LYSOPHOSPHOLIPID ACYLTRANSFERASE 6"/>
    <property type="match status" value="1"/>
</dbReference>
<name>A0A9N9DLE7_9GLOM</name>
<feature type="transmembrane region" description="Helical" evidence="7">
    <location>
        <begin position="252"/>
        <end position="271"/>
    </location>
</feature>
<dbReference type="GO" id="GO:0016020">
    <property type="term" value="C:membrane"/>
    <property type="evidence" value="ECO:0007669"/>
    <property type="project" value="UniProtKB-SubCell"/>
</dbReference>